<dbReference type="Gene3D" id="3.10.129.10">
    <property type="entry name" value="Hotdog Thioesterase"/>
    <property type="match status" value="1"/>
</dbReference>
<dbReference type="AlphaFoldDB" id="A0A160VHX6"/>
<proteinExistence type="inferred from homology"/>
<sequence length="142" mass="16663">MFDKQFSRTDFDYWVTLATRWGDLDAMQHVNHAAYLTFMETARLEYYEYLGFENRNWDHKEGTILGSMTVYYHQQVLHPAQLDIGQRISRVGHKSFDILTGIFVADQDIPALTATFTVVCFNYKKNTTIPVPDKIRDKCREL</sequence>
<evidence type="ECO:0000256" key="1">
    <source>
        <dbReference type="ARBA" id="ARBA00005953"/>
    </source>
</evidence>
<name>A0A160VHX6_9ZZZZ</name>
<organism evidence="3">
    <name type="scientific">hydrothermal vent metagenome</name>
    <dbReference type="NCBI Taxonomy" id="652676"/>
    <lineage>
        <taxon>unclassified sequences</taxon>
        <taxon>metagenomes</taxon>
        <taxon>ecological metagenomes</taxon>
    </lineage>
</organism>
<keyword evidence="2" id="KW-0378">Hydrolase</keyword>
<dbReference type="CDD" id="cd00586">
    <property type="entry name" value="4HBT"/>
    <property type="match status" value="1"/>
</dbReference>
<evidence type="ECO:0000256" key="2">
    <source>
        <dbReference type="ARBA" id="ARBA00022801"/>
    </source>
</evidence>
<gene>
    <name evidence="3" type="ORF">MGWOODY_Mmi964</name>
</gene>
<dbReference type="GO" id="GO:0047617">
    <property type="term" value="F:fatty acyl-CoA hydrolase activity"/>
    <property type="evidence" value="ECO:0007669"/>
    <property type="project" value="TreeGrafter"/>
</dbReference>
<accession>A0A160VHX6</accession>
<dbReference type="PANTHER" id="PTHR31793:SF27">
    <property type="entry name" value="NOVEL THIOESTERASE SUPERFAMILY DOMAIN AND SAPOSIN A-TYPE DOMAIN CONTAINING PROTEIN (0610012H03RIK)"/>
    <property type="match status" value="1"/>
</dbReference>
<dbReference type="PANTHER" id="PTHR31793">
    <property type="entry name" value="4-HYDROXYBENZOYL-COA THIOESTERASE FAMILY MEMBER"/>
    <property type="match status" value="1"/>
</dbReference>
<evidence type="ECO:0000313" key="3">
    <source>
        <dbReference type="EMBL" id="CUV10468.1"/>
    </source>
</evidence>
<dbReference type="InterPro" id="IPR029069">
    <property type="entry name" value="HotDog_dom_sf"/>
</dbReference>
<dbReference type="SUPFAM" id="SSF54637">
    <property type="entry name" value="Thioesterase/thiol ester dehydrase-isomerase"/>
    <property type="match status" value="1"/>
</dbReference>
<dbReference type="EMBL" id="FAXC01000422">
    <property type="protein sequence ID" value="CUV10468.1"/>
    <property type="molecule type" value="Genomic_DNA"/>
</dbReference>
<comment type="similarity">
    <text evidence="1">Belongs to the 4-hydroxybenzoyl-CoA thioesterase family.</text>
</comment>
<reference evidence="3" key="1">
    <citation type="submission" date="2015-10" db="EMBL/GenBank/DDBJ databases">
        <authorList>
            <person name="Gilbert D.G."/>
        </authorList>
    </citation>
    <scope>NUCLEOTIDE SEQUENCE</scope>
</reference>
<dbReference type="Pfam" id="PF13279">
    <property type="entry name" value="4HBT_2"/>
    <property type="match status" value="1"/>
</dbReference>
<protein>
    <submittedName>
        <fullName evidence="3">Predicted thioesterase</fullName>
    </submittedName>
</protein>
<dbReference type="InterPro" id="IPR050563">
    <property type="entry name" value="4-hydroxybenzoyl-CoA_TE"/>
</dbReference>